<dbReference type="PROSITE" id="PS00889">
    <property type="entry name" value="CNMP_BINDING_2"/>
    <property type="match status" value="1"/>
</dbReference>
<accession>A0A0S7WMX5</accession>
<dbReference type="EMBL" id="LIZS01000116">
    <property type="protein sequence ID" value="KPJ51498.1"/>
    <property type="molecule type" value="Genomic_DNA"/>
</dbReference>
<dbReference type="InterPro" id="IPR018490">
    <property type="entry name" value="cNMP-bd_dom_sf"/>
</dbReference>
<evidence type="ECO:0000256" key="1">
    <source>
        <dbReference type="SAM" id="MobiDB-lite"/>
    </source>
</evidence>
<evidence type="ECO:0000313" key="4">
    <source>
        <dbReference type="Proteomes" id="UP000052008"/>
    </source>
</evidence>
<dbReference type="AlphaFoldDB" id="A0A0S7WMX5"/>
<gene>
    <name evidence="3" type="ORF">AMJ39_09755</name>
</gene>
<feature type="domain" description="Cyclic nucleotide-binding" evidence="2">
    <location>
        <begin position="8"/>
        <end position="87"/>
    </location>
</feature>
<dbReference type="PANTHER" id="PTHR23011:SF28">
    <property type="entry name" value="CYCLIC NUCLEOTIDE-BINDING DOMAIN CONTAINING PROTEIN"/>
    <property type="match status" value="1"/>
</dbReference>
<dbReference type="PROSITE" id="PS50042">
    <property type="entry name" value="CNMP_BINDING_3"/>
    <property type="match status" value="1"/>
</dbReference>
<dbReference type="Gene3D" id="2.60.120.10">
    <property type="entry name" value="Jelly Rolls"/>
    <property type="match status" value="1"/>
</dbReference>
<feature type="region of interest" description="Disordered" evidence="1">
    <location>
        <begin position="132"/>
        <end position="152"/>
    </location>
</feature>
<dbReference type="InterPro" id="IPR018488">
    <property type="entry name" value="cNMP-bd_CS"/>
</dbReference>
<dbReference type="InterPro" id="IPR014710">
    <property type="entry name" value="RmlC-like_jellyroll"/>
</dbReference>
<dbReference type="STRING" id="1703770.AMJ39_09755"/>
<dbReference type="PANTHER" id="PTHR23011">
    <property type="entry name" value="CYCLIC NUCLEOTIDE-BINDING DOMAIN CONTAINING PROTEIN"/>
    <property type="match status" value="1"/>
</dbReference>
<dbReference type="SMART" id="SM00100">
    <property type="entry name" value="cNMP"/>
    <property type="match status" value="1"/>
</dbReference>
<sequence length="152" mass="16942">MRMGRLGKEYELGEIVVRQGEYGNEMYVVLSGEVEVIRQSGEEEIPLATLGKGQVFGEMALLGDTTRSATVRVKSKARILTVDKKGFLKKVHEDPSFVFNILQMMSDRIREMDKEIARLKAIELEHAECPGCDAASAPPREEDARIDKADDG</sequence>
<name>A0A0S7WMX5_UNCT6</name>
<dbReference type="Proteomes" id="UP000052008">
    <property type="component" value="Unassembled WGS sequence"/>
</dbReference>
<dbReference type="PRINTS" id="PR00103">
    <property type="entry name" value="CAMPKINASE"/>
</dbReference>
<proteinExistence type="predicted"/>
<dbReference type="PROSITE" id="PS00888">
    <property type="entry name" value="CNMP_BINDING_1"/>
    <property type="match status" value="1"/>
</dbReference>
<dbReference type="SUPFAM" id="SSF51206">
    <property type="entry name" value="cAMP-binding domain-like"/>
    <property type="match status" value="1"/>
</dbReference>
<evidence type="ECO:0000313" key="3">
    <source>
        <dbReference type="EMBL" id="KPJ51498.1"/>
    </source>
</evidence>
<organism evidence="3 4">
    <name type="scientific">candidate division TA06 bacterium DG_24</name>
    <dbReference type="NCBI Taxonomy" id="1703770"/>
    <lineage>
        <taxon>Bacteria</taxon>
        <taxon>Bacteria division TA06</taxon>
    </lineage>
</organism>
<comment type="caution">
    <text evidence="3">The sequence shown here is derived from an EMBL/GenBank/DDBJ whole genome shotgun (WGS) entry which is preliminary data.</text>
</comment>
<dbReference type="Pfam" id="PF00027">
    <property type="entry name" value="cNMP_binding"/>
    <property type="match status" value="1"/>
</dbReference>
<reference evidence="3 4" key="1">
    <citation type="journal article" date="2015" name="Microbiome">
        <title>Genomic resolution of linkages in carbon, nitrogen, and sulfur cycling among widespread estuary sediment bacteria.</title>
        <authorList>
            <person name="Baker B.J."/>
            <person name="Lazar C.S."/>
            <person name="Teske A.P."/>
            <person name="Dick G.J."/>
        </authorList>
    </citation>
    <scope>NUCLEOTIDE SEQUENCE [LARGE SCALE GENOMIC DNA]</scope>
    <source>
        <strain evidence="3">DG_24</strain>
    </source>
</reference>
<dbReference type="CDD" id="cd00038">
    <property type="entry name" value="CAP_ED"/>
    <property type="match status" value="1"/>
</dbReference>
<dbReference type="InterPro" id="IPR000595">
    <property type="entry name" value="cNMP-bd_dom"/>
</dbReference>
<feature type="compositionally biased region" description="Basic and acidic residues" evidence="1">
    <location>
        <begin position="139"/>
        <end position="152"/>
    </location>
</feature>
<protein>
    <recommendedName>
        <fullName evidence="2">Cyclic nucleotide-binding domain-containing protein</fullName>
    </recommendedName>
</protein>
<evidence type="ECO:0000259" key="2">
    <source>
        <dbReference type="PROSITE" id="PS50042"/>
    </source>
</evidence>